<comment type="caution">
    <text evidence="7">The sequence shown here is derived from an EMBL/GenBank/DDBJ whole genome shotgun (WGS) entry which is preliminary data.</text>
</comment>
<keyword evidence="6" id="KW-0472">Membrane</keyword>
<keyword evidence="5" id="KW-0777">Teichoic acid biosynthesis</keyword>
<dbReference type="InterPro" id="IPR043148">
    <property type="entry name" value="TagF_C"/>
</dbReference>
<dbReference type="Proteomes" id="UP000285159">
    <property type="component" value="Unassembled WGS sequence"/>
</dbReference>
<dbReference type="Pfam" id="PF04464">
    <property type="entry name" value="Glyphos_transf"/>
    <property type="match status" value="1"/>
</dbReference>
<dbReference type="InterPro" id="IPR007554">
    <property type="entry name" value="Glycerophosphate_synth"/>
</dbReference>
<evidence type="ECO:0000256" key="2">
    <source>
        <dbReference type="ARBA" id="ARBA00010488"/>
    </source>
</evidence>
<evidence type="ECO:0000256" key="4">
    <source>
        <dbReference type="ARBA" id="ARBA00022679"/>
    </source>
</evidence>
<organism evidence="7 8">
    <name type="scientific">Bacteroides clarus</name>
    <dbReference type="NCBI Taxonomy" id="626929"/>
    <lineage>
        <taxon>Bacteria</taxon>
        <taxon>Pseudomonadati</taxon>
        <taxon>Bacteroidota</taxon>
        <taxon>Bacteroidia</taxon>
        <taxon>Bacteroidales</taxon>
        <taxon>Bacteroidaceae</taxon>
        <taxon>Bacteroides</taxon>
    </lineage>
</organism>
<dbReference type="AlphaFoldDB" id="A0A412N7Z6"/>
<protein>
    <submittedName>
        <fullName evidence="7">CDP-glycerol glycerophosphotransferase family protein</fullName>
    </submittedName>
</protein>
<dbReference type="Gene3D" id="3.40.50.11820">
    <property type="match status" value="1"/>
</dbReference>
<dbReference type="InterPro" id="IPR043149">
    <property type="entry name" value="TagF_N"/>
</dbReference>
<dbReference type="PANTHER" id="PTHR37316">
    <property type="entry name" value="TEICHOIC ACID GLYCEROL-PHOSPHATE PRIMASE"/>
    <property type="match status" value="1"/>
</dbReference>
<reference evidence="7 8" key="1">
    <citation type="submission" date="2018-08" db="EMBL/GenBank/DDBJ databases">
        <title>A genome reference for cultivated species of the human gut microbiota.</title>
        <authorList>
            <person name="Zou Y."/>
            <person name="Xue W."/>
            <person name="Luo G."/>
        </authorList>
    </citation>
    <scope>NUCLEOTIDE SEQUENCE [LARGE SCALE GENOMIC DNA]</scope>
    <source>
        <strain evidence="7 8">AF19-1AC</strain>
    </source>
</reference>
<dbReference type="InterPro" id="IPR051612">
    <property type="entry name" value="Teichoic_Acid_Biosynth"/>
</dbReference>
<evidence type="ECO:0000313" key="8">
    <source>
        <dbReference type="Proteomes" id="UP000285159"/>
    </source>
</evidence>
<dbReference type="GO" id="GO:0047355">
    <property type="term" value="F:CDP-glycerol glycerophosphotransferase activity"/>
    <property type="evidence" value="ECO:0007669"/>
    <property type="project" value="InterPro"/>
</dbReference>
<comment type="subcellular location">
    <subcellularLocation>
        <location evidence="1">Cell membrane</location>
        <topology evidence="1">Peripheral membrane protein</topology>
    </subcellularLocation>
</comment>
<dbReference type="GO" id="GO:0005886">
    <property type="term" value="C:plasma membrane"/>
    <property type="evidence" value="ECO:0007669"/>
    <property type="project" value="UniProtKB-SubCell"/>
</dbReference>
<dbReference type="PANTHER" id="PTHR37316:SF3">
    <property type="entry name" value="TEICHOIC ACID GLYCEROL-PHOSPHATE TRANSFERASE"/>
    <property type="match status" value="1"/>
</dbReference>
<gene>
    <name evidence="7" type="ORF">DWX38_05780</name>
</gene>
<dbReference type="EMBL" id="QRWP01000003">
    <property type="protein sequence ID" value="RGT34478.1"/>
    <property type="molecule type" value="Genomic_DNA"/>
</dbReference>
<evidence type="ECO:0000313" key="7">
    <source>
        <dbReference type="EMBL" id="RGT34478.1"/>
    </source>
</evidence>
<dbReference type="GO" id="GO:0019350">
    <property type="term" value="P:teichoic acid biosynthetic process"/>
    <property type="evidence" value="ECO:0007669"/>
    <property type="project" value="UniProtKB-KW"/>
</dbReference>
<evidence type="ECO:0000256" key="3">
    <source>
        <dbReference type="ARBA" id="ARBA00022475"/>
    </source>
</evidence>
<dbReference type="Gene3D" id="3.40.50.12580">
    <property type="match status" value="1"/>
</dbReference>
<keyword evidence="4 7" id="KW-0808">Transferase</keyword>
<keyword evidence="3" id="KW-1003">Cell membrane</keyword>
<evidence type="ECO:0000256" key="5">
    <source>
        <dbReference type="ARBA" id="ARBA00022944"/>
    </source>
</evidence>
<proteinExistence type="inferred from homology"/>
<name>A0A412N7Z6_9BACE</name>
<sequence length="420" mass="49671">MIVNILNKFSFIFSMIRRRGIKETFLKNVEILLGYPLYLLSFLCFRDSNKWVVGSENGFVGNCKFFLLDENIKSIDKEIYWISSSKKDLERIRKAYSKVYYRWSLKGVYHSLTAKVYIYSHYPSDINFWTSGGAKTVNLWHGVGIKNIEFKTSVGNAGRIFNEKNILARIYLPHLFRRPDLMLSTSPMMTKHFSECFRIAEQNCVEDMYPRCKPFFWSPAKLRMFIYKYEDSSVKDLFENIQNYALTYLYMPTWREDRSDFITNSGIDFDILNRVLQEKCALFLLKLHPATNLSIDISVYSNILIVDKNIDIYSVLPITDILITDYSSIYYDYILMKKKGVLLFPFDYSNYISQDRDLAFDFDIYTPGNRAYTFEELLKFIENDNSSLFEKREWIIEQFWGDTATSVNRDILIDRIKSLQ</sequence>
<evidence type="ECO:0000256" key="1">
    <source>
        <dbReference type="ARBA" id="ARBA00004202"/>
    </source>
</evidence>
<comment type="similarity">
    <text evidence="2">Belongs to the CDP-glycerol glycerophosphotransferase family.</text>
</comment>
<accession>A0A412N7Z6</accession>
<evidence type="ECO:0000256" key="6">
    <source>
        <dbReference type="ARBA" id="ARBA00023136"/>
    </source>
</evidence>